<dbReference type="PANTHER" id="PTHR43805">
    <property type="entry name" value="GLYCEROPHOSPHORYL DIESTER PHOSPHODIESTERASE"/>
    <property type="match status" value="1"/>
</dbReference>
<protein>
    <recommendedName>
        <fullName evidence="2">GP-PDE domain-containing protein</fullName>
    </recommendedName>
</protein>
<dbReference type="PANTHER" id="PTHR43805:SF1">
    <property type="entry name" value="GP-PDE DOMAIN-CONTAINING PROTEIN"/>
    <property type="match status" value="1"/>
</dbReference>
<dbReference type="InterPro" id="IPR017946">
    <property type="entry name" value="PLC-like_Pdiesterase_TIM-brl"/>
</dbReference>
<accession>A0ABM8WJE5</accession>
<evidence type="ECO:0000256" key="1">
    <source>
        <dbReference type="SAM" id="SignalP"/>
    </source>
</evidence>
<dbReference type="InterPro" id="IPR030395">
    <property type="entry name" value="GP_PDE_dom"/>
</dbReference>
<dbReference type="RefSeq" id="WP_224039750.1">
    <property type="nucleotide sequence ID" value="NZ_CAJZAH010000001.1"/>
</dbReference>
<comment type="caution">
    <text evidence="3">The sequence shown here is derived from an EMBL/GenBank/DDBJ whole genome shotgun (WGS) entry which is preliminary data.</text>
</comment>
<organism evidence="3 4">
    <name type="scientific">Cupriavidus respiraculi</name>
    <dbReference type="NCBI Taxonomy" id="195930"/>
    <lineage>
        <taxon>Bacteria</taxon>
        <taxon>Pseudomonadati</taxon>
        <taxon>Pseudomonadota</taxon>
        <taxon>Betaproteobacteria</taxon>
        <taxon>Burkholderiales</taxon>
        <taxon>Burkholderiaceae</taxon>
        <taxon>Cupriavidus</taxon>
    </lineage>
</organism>
<dbReference type="PROSITE" id="PS51704">
    <property type="entry name" value="GP_PDE"/>
    <property type="match status" value="1"/>
</dbReference>
<reference evidence="3 4" key="1">
    <citation type="submission" date="2021-08" db="EMBL/GenBank/DDBJ databases">
        <authorList>
            <person name="Peeters C."/>
        </authorList>
    </citation>
    <scope>NUCLEOTIDE SEQUENCE [LARGE SCALE GENOMIC DNA]</scope>
    <source>
        <strain evidence="3 4">LMG 21510</strain>
    </source>
</reference>
<gene>
    <name evidence="3" type="ORF">LMG21510_00758</name>
</gene>
<keyword evidence="1" id="KW-0732">Signal</keyword>
<feature type="signal peptide" evidence="1">
    <location>
        <begin position="1"/>
        <end position="22"/>
    </location>
</feature>
<dbReference type="Proteomes" id="UP000721236">
    <property type="component" value="Unassembled WGS sequence"/>
</dbReference>
<name>A0ABM8WJE5_9BURK</name>
<dbReference type="SUPFAM" id="SSF51695">
    <property type="entry name" value="PLC-like phosphodiesterases"/>
    <property type="match status" value="1"/>
</dbReference>
<keyword evidence="4" id="KW-1185">Reference proteome</keyword>
<feature type="chain" id="PRO_5046569387" description="GP-PDE domain-containing protein" evidence="1">
    <location>
        <begin position="23"/>
        <end position="338"/>
    </location>
</feature>
<dbReference type="Pfam" id="PF03009">
    <property type="entry name" value="GDPD"/>
    <property type="match status" value="1"/>
</dbReference>
<sequence length="338" mass="36004">MTTKIPPVLSLLMATVFLHAVAAAPAGAQPAVTPSVLAHRGIAQRFDTANLAHETCTARRIHPPQHDYLENTIPSMGAAFAAGADVVEIDVHPTTDGQFAVFHDWTLDCRTEGTGPTRERSMAELKRLDIGYGYTADDGRTFPFRGKGVGLMPSLAEVLAAFPGHRFLLNVKSNDADEGAKLAAYLAGLAPAQRDLLMVYGGDRPLAEIRRRMPALVSMSRQSLKSCLVRYLAYGWTGVVPDACARQLVLVPLDIAPWLWGWPQRFVARMASVGSPVYVVGPYAGGGAMTGIDTAEQLAQIPPGYAGGILTDELPTIRALLARPAAGGAAQGGEPERQ</sequence>
<dbReference type="Gene3D" id="3.20.20.190">
    <property type="entry name" value="Phosphatidylinositol (PI) phosphodiesterase"/>
    <property type="match status" value="1"/>
</dbReference>
<dbReference type="EMBL" id="CAJZAH010000001">
    <property type="protein sequence ID" value="CAG9167473.1"/>
    <property type="molecule type" value="Genomic_DNA"/>
</dbReference>
<evidence type="ECO:0000259" key="2">
    <source>
        <dbReference type="PROSITE" id="PS51704"/>
    </source>
</evidence>
<proteinExistence type="predicted"/>
<evidence type="ECO:0000313" key="3">
    <source>
        <dbReference type="EMBL" id="CAG9167473.1"/>
    </source>
</evidence>
<feature type="domain" description="GP-PDE" evidence="2">
    <location>
        <begin position="48"/>
        <end position="321"/>
    </location>
</feature>
<evidence type="ECO:0000313" key="4">
    <source>
        <dbReference type="Proteomes" id="UP000721236"/>
    </source>
</evidence>